<accession>A0AAW8B345</accession>
<organism evidence="6 7">
    <name type="scientific">Porticoccus litoralis</name>
    <dbReference type="NCBI Taxonomy" id="434086"/>
    <lineage>
        <taxon>Bacteria</taxon>
        <taxon>Pseudomonadati</taxon>
        <taxon>Pseudomonadota</taxon>
        <taxon>Gammaproteobacteria</taxon>
        <taxon>Cellvibrionales</taxon>
        <taxon>Porticoccaceae</taxon>
        <taxon>Porticoccus</taxon>
    </lineage>
</organism>
<dbReference type="InterPro" id="IPR007492">
    <property type="entry name" value="LytTR_DNA-bd_dom"/>
</dbReference>
<protein>
    <submittedName>
        <fullName evidence="6">LytTR family DNA-binding domain-containing protein</fullName>
    </submittedName>
</protein>
<dbReference type="PROSITE" id="PS50110">
    <property type="entry name" value="RESPONSE_REGULATORY"/>
    <property type="match status" value="1"/>
</dbReference>
<feature type="domain" description="HTH LytTR-type" evidence="5">
    <location>
        <begin position="140"/>
        <end position="244"/>
    </location>
</feature>
<keyword evidence="2 6" id="KW-0238">DNA-binding</keyword>
<name>A0AAW8B345_9GAMM</name>
<dbReference type="PANTHER" id="PTHR48111">
    <property type="entry name" value="REGULATOR OF RPOS"/>
    <property type="match status" value="1"/>
</dbReference>
<feature type="modified residue" description="4-aspartylphosphate" evidence="3">
    <location>
        <position position="53"/>
    </location>
</feature>
<feature type="domain" description="Response regulatory" evidence="4">
    <location>
        <begin position="2"/>
        <end position="116"/>
    </location>
</feature>
<evidence type="ECO:0000259" key="5">
    <source>
        <dbReference type="PROSITE" id="PS50930"/>
    </source>
</evidence>
<dbReference type="SMART" id="SM00850">
    <property type="entry name" value="LytTR"/>
    <property type="match status" value="1"/>
</dbReference>
<reference evidence="6" key="1">
    <citation type="journal article" date="2010" name="Int. J. Syst. Evol. Microbiol.">
        <title>Porticoccus litoralis gen. nov., sp. nov., a gammaproteobacterium isolated from the Yellow Sea.</title>
        <authorList>
            <person name="Oh H.M."/>
            <person name="Kim H."/>
            <person name="Kim K.M."/>
            <person name="Min G.S."/>
            <person name="Cho J.C."/>
        </authorList>
    </citation>
    <scope>NUCLEOTIDE SEQUENCE</scope>
    <source>
        <strain evidence="6">DSM 25064</strain>
    </source>
</reference>
<dbReference type="SMART" id="SM00448">
    <property type="entry name" value="REC"/>
    <property type="match status" value="1"/>
</dbReference>
<dbReference type="SUPFAM" id="SSF52172">
    <property type="entry name" value="CheY-like"/>
    <property type="match status" value="1"/>
</dbReference>
<evidence type="ECO:0000256" key="2">
    <source>
        <dbReference type="ARBA" id="ARBA00023125"/>
    </source>
</evidence>
<evidence type="ECO:0000256" key="1">
    <source>
        <dbReference type="ARBA" id="ARBA00023012"/>
    </source>
</evidence>
<reference evidence="6" key="2">
    <citation type="submission" date="2023-08" db="EMBL/GenBank/DDBJ databases">
        <authorList>
            <person name="Luo J."/>
        </authorList>
    </citation>
    <scope>NUCLEOTIDE SEQUENCE</scope>
    <source>
        <strain evidence="6">DSM 25064</strain>
    </source>
</reference>
<dbReference type="Pfam" id="PF00072">
    <property type="entry name" value="Response_reg"/>
    <property type="match status" value="1"/>
</dbReference>
<evidence type="ECO:0000313" key="7">
    <source>
        <dbReference type="Proteomes" id="UP001178354"/>
    </source>
</evidence>
<dbReference type="Gene3D" id="3.40.50.2300">
    <property type="match status" value="1"/>
</dbReference>
<dbReference type="EMBL" id="JAUUUU010000002">
    <property type="protein sequence ID" value="MDP1520342.1"/>
    <property type="molecule type" value="Genomic_DNA"/>
</dbReference>
<dbReference type="GO" id="GO:0000156">
    <property type="term" value="F:phosphorelay response regulator activity"/>
    <property type="evidence" value="ECO:0007669"/>
    <property type="project" value="TreeGrafter"/>
</dbReference>
<dbReference type="GO" id="GO:0000976">
    <property type="term" value="F:transcription cis-regulatory region binding"/>
    <property type="evidence" value="ECO:0007669"/>
    <property type="project" value="TreeGrafter"/>
</dbReference>
<keyword evidence="3" id="KW-0597">Phosphoprotein</keyword>
<proteinExistence type="predicted"/>
<dbReference type="PROSITE" id="PS50930">
    <property type="entry name" value="HTH_LYTTR"/>
    <property type="match status" value="1"/>
</dbReference>
<dbReference type="RefSeq" id="WP_305169910.1">
    <property type="nucleotide sequence ID" value="NZ_JAUUUU010000002.1"/>
</dbReference>
<dbReference type="PANTHER" id="PTHR48111:SF3">
    <property type="entry name" value="TRANSCRIPTIONAL REGULATORY PROTEIN BTSR"/>
    <property type="match status" value="1"/>
</dbReference>
<dbReference type="GO" id="GO:0005829">
    <property type="term" value="C:cytosol"/>
    <property type="evidence" value="ECO:0007669"/>
    <property type="project" value="TreeGrafter"/>
</dbReference>
<dbReference type="Gene3D" id="2.40.50.1020">
    <property type="entry name" value="LytTr DNA-binding domain"/>
    <property type="match status" value="1"/>
</dbReference>
<sequence length="245" mass="27524">MRVLIVDDEPLARDRLKRMLSSIGGCEVVGEAGSGEQALGAAEELSPDLVFMDVRMPGMDGLAAAQYLAELNPPPAVIFCTAYDDYAVEAFSSEAIGYLLKPIKQVELENAIMRTKRINKAQLSELQDSPFFQSEGRSHIAAKNRRGIDLVAVADIRLFQADHKYVTAYHTEGEALLDETLKELEDEFEGRFVRIHRNALVSIPHIEGLERNIDGQFFVRLHNMDIRPQVSRRHVAPLRKLLEQI</sequence>
<evidence type="ECO:0000313" key="6">
    <source>
        <dbReference type="EMBL" id="MDP1520342.1"/>
    </source>
</evidence>
<evidence type="ECO:0000256" key="3">
    <source>
        <dbReference type="PROSITE-ProRule" id="PRU00169"/>
    </source>
</evidence>
<keyword evidence="1" id="KW-0902">Two-component regulatory system</keyword>
<dbReference type="GO" id="GO:0032993">
    <property type="term" value="C:protein-DNA complex"/>
    <property type="evidence" value="ECO:0007669"/>
    <property type="project" value="TreeGrafter"/>
</dbReference>
<dbReference type="InterPro" id="IPR039420">
    <property type="entry name" value="WalR-like"/>
</dbReference>
<dbReference type="Proteomes" id="UP001178354">
    <property type="component" value="Unassembled WGS sequence"/>
</dbReference>
<evidence type="ECO:0000259" key="4">
    <source>
        <dbReference type="PROSITE" id="PS50110"/>
    </source>
</evidence>
<keyword evidence="7" id="KW-1185">Reference proteome</keyword>
<dbReference type="AlphaFoldDB" id="A0AAW8B345"/>
<dbReference type="GO" id="GO:0006355">
    <property type="term" value="P:regulation of DNA-templated transcription"/>
    <property type="evidence" value="ECO:0007669"/>
    <property type="project" value="TreeGrafter"/>
</dbReference>
<comment type="caution">
    <text evidence="6">The sequence shown here is derived from an EMBL/GenBank/DDBJ whole genome shotgun (WGS) entry which is preliminary data.</text>
</comment>
<gene>
    <name evidence="6" type="ORF">Q8A57_05100</name>
</gene>
<dbReference type="InterPro" id="IPR001789">
    <property type="entry name" value="Sig_transdc_resp-reg_receiver"/>
</dbReference>
<dbReference type="Pfam" id="PF04397">
    <property type="entry name" value="LytTR"/>
    <property type="match status" value="1"/>
</dbReference>
<dbReference type="InterPro" id="IPR011006">
    <property type="entry name" value="CheY-like_superfamily"/>
</dbReference>